<comment type="similarity">
    <text evidence="1">Belongs to the YciI family.</text>
</comment>
<reference evidence="5 6" key="2">
    <citation type="journal article" date="2019" name="PLoS Negl. Trop. Dis.">
        <title>Revisiting the worldwide diversity of Leptospira species in the environment.</title>
        <authorList>
            <person name="Vincent A.T."/>
            <person name="Schiettekatte O."/>
            <person name="Bourhy P."/>
            <person name="Veyrier F.J."/>
            <person name="Picardeau M."/>
        </authorList>
    </citation>
    <scope>NUCLEOTIDE SEQUENCE [LARGE SCALE GENOMIC DNA]</scope>
    <source>
        <strain evidence="5">201702690</strain>
        <strain evidence="3 6">SSW18</strain>
    </source>
</reference>
<evidence type="ECO:0000256" key="1">
    <source>
        <dbReference type="ARBA" id="ARBA00007689"/>
    </source>
</evidence>
<dbReference type="Gene3D" id="3.30.70.1060">
    <property type="entry name" value="Dimeric alpha+beta barrel"/>
    <property type="match status" value="1"/>
</dbReference>
<dbReference type="InterPro" id="IPR005545">
    <property type="entry name" value="YCII"/>
</dbReference>
<dbReference type="RefSeq" id="WP_135647111.1">
    <property type="nucleotide sequence ID" value="NZ_RQER01000001.1"/>
</dbReference>
<organism evidence="3 6">
    <name type="scientific">Leptospira langatensis</name>
    <dbReference type="NCBI Taxonomy" id="2484983"/>
    <lineage>
        <taxon>Bacteria</taxon>
        <taxon>Pseudomonadati</taxon>
        <taxon>Spirochaetota</taxon>
        <taxon>Spirochaetia</taxon>
        <taxon>Leptospirales</taxon>
        <taxon>Leptospiraceae</taxon>
        <taxon>Leptospira</taxon>
    </lineage>
</organism>
<feature type="domain" description="YCII-related" evidence="2">
    <location>
        <begin position="15"/>
        <end position="109"/>
    </location>
</feature>
<dbReference type="Pfam" id="PF03795">
    <property type="entry name" value="YCII"/>
    <property type="match status" value="1"/>
</dbReference>
<keyword evidence="5" id="KW-1185">Reference proteome</keyword>
<dbReference type="SUPFAM" id="SSF54909">
    <property type="entry name" value="Dimeric alpha+beta barrel"/>
    <property type="match status" value="1"/>
</dbReference>
<evidence type="ECO:0000259" key="2">
    <source>
        <dbReference type="Pfam" id="PF03795"/>
    </source>
</evidence>
<proteinExistence type="inferred from homology"/>
<evidence type="ECO:0000313" key="4">
    <source>
        <dbReference type="EMBL" id="TGL38622.1"/>
    </source>
</evidence>
<sequence>MEEFAILMRLDLLSEEAQPSPEQMQEYMKEYDRWIEEIVAKGQFKGGIGLSVEGKVLRSNSKIENGPYVSDKESLAGYIFVQAMDFAEAVSIAKKCPILQGEGNSVEVRMIMGRDDR</sequence>
<accession>A0A5F1ZRG6</accession>
<comment type="caution">
    <text evidence="3">The sequence shown here is derived from an EMBL/GenBank/DDBJ whole genome shotgun (WGS) entry which is preliminary data.</text>
</comment>
<dbReference type="EMBL" id="RQER01000001">
    <property type="protein sequence ID" value="TGK05486.1"/>
    <property type="molecule type" value="Genomic_DNA"/>
</dbReference>
<dbReference type="Proteomes" id="UP000297946">
    <property type="component" value="Unassembled WGS sequence"/>
</dbReference>
<evidence type="ECO:0000313" key="3">
    <source>
        <dbReference type="EMBL" id="TGK05486.1"/>
    </source>
</evidence>
<gene>
    <name evidence="3" type="ORF">EHO57_02050</name>
    <name evidence="4" type="ORF">EHQ53_17810</name>
</gene>
<name>A0A5F1ZRG6_9LEPT</name>
<reference evidence="4" key="1">
    <citation type="submission" date="2018-10" db="EMBL/GenBank/DDBJ databases">
        <authorList>
            <person name="Vincent A.T."/>
            <person name="Schiettekatte O."/>
            <person name="Bourhy P."/>
            <person name="Veyrier F.J."/>
            <person name="Picardeau M."/>
        </authorList>
    </citation>
    <scope>NUCLEOTIDE SEQUENCE</scope>
    <source>
        <strain evidence="4">201702690</strain>
    </source>
</reference>
<dbReference type="AlphaFoldDB" id="A0A5F1ZRG6"/>
<dbReference type="OrthoDB" id="9795306at2"/>
<dbReference type="InterPro" id="IPR011008">
    <property type="entry name" value="Dimeric_a/b-barrel"/>
</dbReference>
<protein>
    <submittedName>
        <fullName evidence="3">Transcription initiation protein</fullName>
    </submittedName>
</protein>
<dbReference type="EMBL" id="RQGC01000013">
    <property type="protein sequence ID" value="TGL38622.1"/>
    <property type="molecule type" value="Genomic_DNA"/>
</dbReference>
<dbReference type="Proteomes" id="UP000297273">
    <property type="component" value="Unassembled WGS sequence"/>
</dbReference>
<evidence type="ECO:0000313" key="6">
    <source>
        <dbReference type="Proteomes" id="UP000297946"/>
    </source>
</evidence>
<evidence type="ECO:0000313" key="5">
    <source>
        <dbReference type="Proteomes" id="UP000297273"/>
    </source>
</evidence>
<dbReference type="PANTHER" id="PTHR35174">
    <property type="entry name" value="BLL7171 PROTEIN-RELATED"/>
    <property type="match status" value="1"/>
</dbReference>